<name>A0ACC6V1M2_9CREN</name>
<dbReference type="Proteomes" id="UP000033636">
    <property type="component" value="Unassembled WGS sequence"/>
</dbReference>
<sequence length="127" mass="14592">MRRRGLRHLILNILATHSPLTGSQIADEIERMTWGFWRPSPGSIYPALAQLESEGLIRVAKVEGPKKYYELTEEGKRLLGLGADYIKEALSLFENLYGYILENLDKLAEEDKRRLEKIAEDLLAHLR</sequence>
<organism evidence="1 2">
    <name type="scientific">Thermoproteus sp. AZ2</name>
    <dbReference type="NCBI Taxonomy" id="1609232"/>
    <lineage>
        <taxon>Archaea</taxon>
        <taxon>Thermoproteota</taxon>
        <taxon>Thermoprotei</taxon>
        <taxon>Thermoproteales</taxon>
        <taxon>Thermoproteaceae</taxon>
        <taxon>Thermoproteus</taxon>
    </lineage>
</organism>
<evidence type="ECO:0000313" key="2">
    <source>
        <dbReference type="Proteomes" id="UP000033636"/>
    </source>
</evidence>
<dbReference type="EMBL" id="JZWT02000016">
    <property type="protein sequence ID" value="MFB6490895.1"/>
    <property type="molecule type" value="Genomic_DNA"/>
</dbReference>
<gene>
    <name evidence="1" type="ORF">TU35_006590</name>
</gene>
<comment type="caution">
    <text evidence="1">The sequence shown here is derived from an EMBL/GenBank/DDBJ whole genome shotgun (WGS) entry which is preliminary data.</text>
</comment>
<evidence type="ECO:0000313" key="1">
    <source>
        <dbReference type="EMBL" id="MFB6490895.1"/>
    </source>
</evidence>
<accession>A0ACC6V1M2</accession>
<proteinExistence type="predicted"/>
<protein>
    <submittedName>
        <fullName evidence="1">PadR family transcriptional regulator</fullName>
    </submittedName>
</protein>
<reference evidence="1" key="1">
    <citation type="submission" date="2024-07" db="EMBL/GenBank/DDBJ databases">
        <title>Metagenome and Metagenome-Assembled Genomes of Archaea from a hot spring from the geothermal field of Los Azufres, Mexico.</title>
        <authorList>
            <person name="Marin-Paredes R."/>
            <person name="Martinez-Romero E."/>
            <person name="Servin-Garciduenas L.E."/>
        </authorList>
    </citation>
    <scope>NUCLEOTIDE SEQUENCE</scope>
</reference>